<dbReference type="EMBL" id="WKFB01000218">
    <property type="protein sequence ID" value="KAF6731165.1"/>
    <property type="molecule type" value="Genomic_DNA"/>
</dbReference>
<dbReference type="AlphaFoldDB" id="A0A834FAE9"/>
<name>A0A834FAE9_ORYME</name>
<comment type="caution">
    <text evidence="1">The sequence shown here is derived from an EMBL/GenBank/DDBJ whole genome shotgun (WGS) entry which is preliminary data.</text>
</comment>
<dbReference type="GO" id="GO:0005634">
    <property type="term" value="C:nucleus"/>
    <property type="evidence" value="ECO:0007669"/>
    <property type="project" value="TreeGrafter"/>
</dbReference>
<reference evidence="1" key="1">
    <citation type="journal article" name="BMC Genomics">
        <title>Long-read sequencing and de novo genome assembly of marine medaka (Oryzias melastigma).</title>
        <authorList>
            <person name="Liang P."/>
            <person name="Saqib H.S.A."/>
            <person name="Ni X."/>
            <person name="Shen Y."/>
        </authorList>
    </citation>
    <scope>NUCLEOTIDE SEQUENCE</scope>
    <source>
        <strain evidence="1">Bigg-433</strain>
    </source>
</reference>
<dbReference type="GO" id="GO:1902230">
    <property type="term" value="P:negative regulation of intrinsic apoptotic signaling pathway in response to DNA damage"/>
    <property type="evidence" value="ECO:0007669"/>
    <property type="project" value="InterPro"/>
</dbReference>
<organism evidence="1 2">
    <name type="scientific">Oryzias melastigma</name>
    <name type="common">Marine medaka</name>
    <dbReference type="NCBI Taxonomy" id="30732"/>
    <lineage>
        <taxon>Eukaryota</taxon>
        <taxon>Metazoa</taxon>
        <taxon>Chordata</taxon>
        <taxon>Craniata</taxon>
        <taxon>Vertebrata</taxon>
        <taxon>Euteleostomi</taxon>
        <taxon>Actinopterygii</taxon>
        <taxon>Neopterygii</taxon>
        <taxon>Teleostei</taxon>
        <taxon>Neoteleostei</taxon>
        <taxon>Acanthomorphata</taxon>
        <taxon>Ovalentaria</taxon>
        <taxon>Atherinomorphae</taxon>
        <taxon>Beloniformes</taxon>
        <taxon>Adrianichthyidae</taxon>
        <taxon>Oryziinae</taxon>
        <taxon>Oryzias</taxon>
    </lineage>
</organism>
<evidence type="ECO:0000313" key="2">
    <source>
        <dbReference type="Proteomes" id="UP000646548"/>
    </source>
</evidence>
<dbReference type="PANTHER" id="PTHR35537">
    <property type="entry name" value="DNA DAMAGE-INDUCIBLE APOPTOSIS SUPPRESSOR PROTEIN DDIAS"/>
    <property type="match status" value="1"/>
</dbReference>
<proteinExistence type="predicted"/>
<evidence type="ECO:0000313" key="1">
    <source>
        <dbReference type="EMBL" id="KAF6731165.1"/>
    </source>
</evidence>
<gene>
    <name evidence="1" type="ORF">FQA47_006787</name>
</gene>
<dbReference type="GO" id="GO:0005737">
    <property type="term" value="C:cytoplasm"/>
    <property type="evidence" value="ECO:0007669"/>
    <property type="project" value="TreeGrafter"/>
</dbReference>
<protein>
    <submittedName>
        <fullName evidence="1">Uncharacterized protein</fullName>
    </submittedName>
</protein>
<dbReference type="PANTHER" id="PTHR35537:SF1">
    <property type="entry name" value="DNA DAMAGE-INDUCED APOPTOSIS SUPPRESSOR PROTEIN"/>
    <property type="match status" value="1"/>
</dbReference>
<dbReference type="Proteomes" id="UP000646548">
    <property type="component" value="Unassembled WGS sequence"/>
</dbReference>
<accession>A0A834FAE9</accession>
<sequence>MDHLCCKLLKNKGGLVIYRYLCHRLVENLDGPLDQPTKSTLLVKAVKDCFIGQHFIFGLKFNETGSEPWCQRPPYDGFNREERAQFIASQMLPSTPGGPTGCTVVRLEEQDSTLTFTPPWEQSLGLVTSSAEQEEPCRTLDKEDVTTKQTVDSTEPHLVQRVDEENHEVCVEEDREAHWSLEKDSYNCSADLFSGSFMSSVDTDVPDVTVVTAAHACTLDCKMDQHHLSKKLINITNSTPLNHKQRSGKRRKSFNSLITEDFDFVPPSQSTPVMKTNSRKKDEKKRAILLSFIGPQRRTPNLDSKKAVCDEEDGILAPTPAAKSQPNGILRGRRFPEKGSSYFTLKKSQEDRDDCKRTLLLTSPYRLMGEKENGG</sequence>
<dbReference type="InterPro" id="IPR043522">
    <property type="entry name" value="DDIAS"/>
</dbReference>